<keyword evidence="3" id="KW-1185">Reference proteome</keyword>
<organism evidence="2 3">
    <name type="scientific">Panicum miliaceum</name>
    <name type="common">Proso millet</name>
    <name type="synonym">Broomcorn millet</name>
    <dbReference type="NCBI Taxonomy" id="4540"/>
    <lineage>
        <taxon>Eukaryota</taxon>
        <taxon>Viridiplantae</taxon>
        <taxon>Streptophyta</taxon>
        <taxon>Embryophyta</taxon>
        <taxon>Tracheophyta</taxon>
        <taxon>Spermatophyta</taxon>
        <taxon>Magnoliopsida</taxon>
        <taxon>Liliopsida</taxon>
        <taxon>Poales</taxon>
        <taxon>Poaceae</taxon>
        <taxon>PACMAD clade</taxon>
        <taxon>Panicoideae</taxon>
        <taxon>Panicodae</taxon>
        <taxon>Paniceae</taxon>
        <taxon>Panicinae</taxon>
        <taxon>Panicum</taxon>
        <taxon>Panicum sect. Panicum</taxon>
    </lineage>
</organism>
<evidence type="ECO:0000313" key="3">
    <source>
        <dbReference type="Proteomes" id="UP000275267"/>
    </source>
</evidence>
<dbReference type="STRING" id="4540.A0A3L6PN80"/>
<dbReference type="OrthoDB" id="640851at2759"/>
<gene>
    <name evidence="2" type="ORF">C2845_PM14G03030</name>
</gene>
<reference evidence="3" key="1">
    <citation type="journal article" date="2019" name="Nat. Commun.">
        <title>The genome of broomcorn millet.</title>
        <authorList>
            <person name="Zou C."/>
            <person name="Miki D."/>
            <person name="Li D."/>
            <person name="Tang Q."/>
            <person name="Xiao L."/>
            <person name="Rajput S."/>
            <person name="Deng P."/>
            <person name="Jia W."/>
            <person name="Huang R."/>
            <person name="Zhang M."/>
            <person name="Sun Y."/>
            <person name="Hu J."/>
            <person name="Fu X."/>
            <person name="Schnable P.S."/>
            <person name="Li F."/>
            <person name="Zhang H."/>
            <person name="Feng B."/>
            <person name="Zhu X."/>
            <person name="Liu R."/>
            <person name="Schnable J.C."/>
            <person name="Zhu J.-K."/>
            <person name="Zhang H."/>
        </authorList>
    </citation>
    <scope>NUCLEOTIDE SEQUENCE [LARGE SCALE GENOMIC DNA]</scope>
</reference>
<dbReference type="AlphaFoldDB" id="A0A3L6PN80"/>
<dbReference type="Proteomes" id="UP000275267">
    <property type="component" value="Unassembled WGS sequence"/>
</dbReference>
<name>A0A3L6PN80_PANMI</name>
<sequence>MTLPGGGRITSEPFDVGGRDRRVDYYPNGPYAFRDDSDSIALYLRLAGSHKKERVRAALLDPAGNAPYELPKETTIFTAAAHVYGAPQREGEEEAAGDPRRGYACFITKEELRRRG</sequence>
<dbReference type="SUPFAM" id="SSF49599">
    <property type="entry name" value="TRAF domain-like"/>
    <property type="match status" value="1"/>
</dbReference>
<evidence type="ECO:0000313" key="2">
    <source>
        <dbReference type="EMBL" id="RLM61284.1"/>
    </source>
</evidence>
<protein>
    <submittedName>
        <fullName evidence="2">BTB/POZ and MATH domain-containing protein 4-like</fullName>
    </submittedName>
</protein>
<dbReference type="InterPro" id="IPR008974">
    <property type="entry name" value="TRAF-like"/>
</dbReference>
<dbReference type="EMBL" id="PQIB02000016">
    <property type="protein sequence ID" value="RLM61284.1"/>
    <property type="molecule type" value="Genomic_DNA"/>
</dbReference>
<evidence type="ECO:0000256" key="1">
    <source>
        <dbReference type="SAM" id="MobiDB-lite"/>
    </source>
</evidence>
<proteinExistence type="predicted"/>
<feature type="region of interest" description="Disordered" evidence="1">
    <location>
        <begin position="1"/>
        <end position="21"/>
    </location>
</feature>
<accession>A0A3L6PN80</accession>
<dbReference type="InterPro" id="IPR002083">
    <property type="entry name" value="MATH/TRAF_dom"/>
</dbReference>
<dbReference type="CDD" id="cd00121">
    <property type="entry name" value="MATH"/>
    <property type="match status" value="1"/>
</dbReference>
<dbReference type="Gene3D" id="2.60.210.10">
    <property type="entry name" value="Apoptosis, Tumor Necrosis Factor Receptor Associated Protein 2, Chain A"/>
    <property type="match status" value="1"/>
</dbReference>
<comment type="caution">
    <text evidence="2">The sequence shown here is derived from an EMBL/GenBank/DDBJ whole genome shotgun (WGS) entry which is preliminary data.</text>
</comment>